<evidence type="ECO:0008006" key="4">
    <source>
        <dbReference type="Google" id="ProtNLM"/>
    </source>
</evidence>
<gene>
    <name evidence="2" type="ORF">Pla175_27140</name>
</gene>
<protein>
    <recommendedName>
        <fullName evidence="4">PEP-CTERM protein-sorting domain-containing protein</fullName>
    </recommendedName>
</protein>
<dbReference type="RefSeq" id="WP_145285625.1">
    <property type="nucleotide sequence ID" value="NZ_CP036291.1"/>
</dbReference>
<evidence type="ECO:0000256" key="1">
    <source>
        <dbReference type="SAM" id="SignalP"/>
    </source>
</evidence>
<dbReference type="AlphaFoldDB" id="A0A518DCW9"/>
<keyword evidence="3" id="KW-1185">Reference proteome</keyword>
<accession>A0A518DCW9</accession>
<proteinExistence type="predicted"/>
<dbReference type="OrthoDB" id="284639at2"/>
<evidence type="ECO:0000313" key="3">
    <source>
        <dbReference type="Proteomes" id="UP000317429"/>
    </source>
</evidence>
<keyword evidence="1" id="KW-0732">Signal</keyword>
<feature type="chain" id="PRO_5021785196" description="PEP-CTERM protein-sorting domain-containing protein" evidence="1">
    <location>
        <begin position="25"/>
        <end position="253"/>
    </location>
</feature>
<feature type="signal peptide" evidence="1">
    <location>
        <begin position="1"/>
        <end position="24"/>
    </location>
</feature>
<evidence type="ECO:0000313" key="2">
    <source>
        <dbReference type="EMBL" id="QDU89325.1"/>
    </source>
</evidence>
<dbReference type="EMBL" id="CP036291">
    <property type="protein sequence ID" value="QDU89325.1"/>
    <property type="molecule type" value="Genomic_DNA"/>
</dbReference>
<dbReference type="KEGG" id="pnd:Pla175_27140"/>
<dbReference type="Proteomes" id="UP000317429">
    <property type="component" value="Chromosome"/>
</dbReference>
<name>A0A518DCW9_9BACT</name>
<organism evidence="2 3">
    <name type="scientific">Pirellulimonas nuda</name>
    <dbReference type="NCBI Taxonomy" id="2528009"/>
    <lineage>
        <taxon>Bacteria</taxon>
        <taxon>Pseudomonadati</taxon>
        <taxon>Planctomycetota</taxon>
        <taxon>Planctomycetia</taxon>
        <taxon>Pirellulales</taxon>
        <taxon>Lacipirellulaceae</taxon>
        <taxon>Pirellulimonas</taxon>
    </lineage>
</organism>
<sequence length="253" mass="25639" precursor="true">MRSHRSLTCLICVAVVGASSAALASISISSASVGGSALTGPNIRYANFNDLTVNSTGGLTSTAPAGSLQVNLTPGAKVVTGKQSGQYAPPVLSNGNGSNFGGQFMGADGTPYITTGSTGATPNAAAELVFGSATSYFGLLWGSVDSYNKLTFHLVGGGIETVTGTDIINFWNAANAPSFPSGSQATGGTLYVNFDSTIGIEKVVATSSSYAFEFDNVAYESPLGQIQAVPEATSVVAWASMLIVGAALVRRRV</sequence>
<reference evidence="2 3" key="1">
    <citation type="submission" date="2019-02" db="EMBL/GenBank/DDBJ databases">
        <title>Deep-cultivation of Planctomycetes and their phenomic and genomic characterization uncovers novel biology.</title>
        <authorList>
            <person name="Wiegand S."/>
            <person name="Jogler M."/>
            <person name="Boedeker C."/>
            <person name="Pinto D."/>
            <person name="Vollmers J."/>
            <person name="Rivas-Marin E."/>
            <person name="Kohn T."/>
            <person name="Peeters S.H."/>
            <person name="Heuer A."/>
            <person name="Rast P."/>
            <person name="Oberbeckmann S."/>
            <person name="Bunk B."/>
            <person name="Jeske O."/>
            <person name="Meyerdierks A."/>
            <person name="Storesund J.E."/>
            <person name="Kallscheuer N."/>
            <person name="Luecker S."/>
            <person name="Lage O.M."/>
            <person name="Pohl T."/>
            <person name="Merkel B.J."/>
            <person name="Hornburger P."/>
            <person name="Mueller R.-W."/>
            <person name="Bruemmer F."/>
            <person name="Labrenz M."/>
            <person name="Spormann A.M."/>
            <person name="Op den Camp H."/>
            <person name="Overmann J."/>
            <person name="Amann R."/>
            <person name="Jetten M.S.M."/>
            <person name="Mascher T."/>
            <person name="Medema M.H."/>
            <person name="Devos D.P."/>
            <person name="Kaster A.-K."/>
            <person name="Ovreas L."/>
            <person name="Rohde M."/>
            <person name="Galperin M.Y."/>
            <person name="Jogler C."/>
        </authorList>
    </citation>
    <scope>NUCLEOTIDE SEQUENCE [LARGE SCALE GENOMIC DNA]</scope>
    <source>
        <strain evidence="2 3">Pla175</strain>
    </source>
</reference>